<feature type="non-terminal residue" evidence="1">
    <location>
        <position position="494"/>
    </location>
</feature>
<evidence type="ECO:0000313" key="1">
    <source>
        <dbReference type="EMBL" id="KAI0033752.1"/>
    </source>
</evidence>
<name>A0ACB8QQ09_9AGAM</name>
<dbReference type="EMBL" id="MU273512">
    <property type="protein sequence ID" value="KAI0033752.1"/>
    <property type="molecule type" value="Genomic_DNA"/>
</dbReference>
<proteinExistence type="predicted"/>
<feature type="non-terminal residue" evidence="1">
    <location>
        <position position="1"/>
    </location>
</feature>
<keyword evidence="2" id="KW-1185">Reference proteome</keyword>
<protein>
    <submittedName>
        <fullName evidence="1">Uncharacterized protein</fullName>
    </submittedName>
</protein>
<gene>
    <name evidence="1" type="ORF">K488DRAFT_36143</name>
</gene>
<accession>A0ACB8QQ09</accession>
<reference evidence="1" key="2">
    <citation type="journal article" date="2022" name="New Phytol.">
        <title>Evolutionary transition to the ectomycorrhizal habit in the genomes of a hyperdiverse lineage of mushroom-forming fungi.</title>
        <authorList>
            <person name="Looney B."/>
            <person name="Miyauchi S."/>
            <person name="Morin E."/>
            <person name="Drula E."/>
            <person name="Courty P.E."/>
            <person name="Kohler A."/>
            <person name="Kuo A."/>
            <person name="LaButti K."/>
            <person name="Pangilinan J."/>
            <person name="Lipzen A."/>
            <person name="Riley R."/>
            <person name="Andreopoulos W."/>
            <person name="He G."/>
            <person name="Johnson J."/>
            <person name="Nolan M."/>
            <person name="Tritt A."/>
            <person name="Barry K.W."/>
            <person name="Grigoriev I.V."/>
            <person name="Nagy L.G."/>
            <person name="Hibbett D."/>
            <person name="Henrissat B."/>
            <person name="Matheny P.B."/>
            <person name="Labbe J."/>
            <person name="Martin F.M."/>
        </authorList>
    </citation>
    <scope>NUCLEOTIDE SEQUENCE</scope>
    <source>
        <strain evidence="1">EC-137</strain>
    </source>
</reference>
<dbReference type="Proteomes" id="UP000814128">
    <property type="component" value="Unassembled WGS sequence"/>
</dbReference>
<organism evidence="1 2">
    <name type="scientific">Vararia minispora EC-137</name>
    <dbReference type="NCBI Taxonomy" id="1314806"/>
    <lineage>
        <taxon>Eukaryota</taxon>
        <taxon>Fungi</taxon>
        <taxon>Dikarya</taxon>
        <taxon>Basidiomycota</taxon>
        <taxon>Agaricomycotina</taxon>
        <taxon>Agaricomycetes</taxon>
        <taxon>Russulales</taxon>
        <taxon>Lachnocladiaceae</taxon>
        <taxon>Vararia</taxon>
    </lineage>
</organism>
<sequence length="494" mass="54772">PSASPEHNASRQPARDRDAFFSLLPPSVEFVEGSSSGALVVGHSKLEPINAFPKPARSDVRSTVIVSTPRLTISPQCAKEPKGTPLNSSKHTDLFAGIPSTNWFFPSDIGKGLNNTGNTCFLNSALQCLLHTAPLHHVLNKHEKSECRIKNGFCMSCALKTVMLESLTHRSRATLTPYQVTNGLRAIAKHMVRGRQEDSHEFLRFAVDALQKSCLAGQPPRLDPKIAETTWVHKIFGGRLRSRVTCGQCHQHSDTFDSILDLSLEINGVRTLREALQKFTKVDHLTGSNKYKCEKCKRLVPAQKQFTVHNAPLVLTIHLKRFSPLGRKIGHPISYEERLSLSSVMSERTKNLWYSLYGVICHAGGGPNSGHYFAHVKGGKGVWYEMNDESVTRCRPSTDLKNAYILFYIREKGHNLQNALHSTAPAHSPVSSSLQSTPRHSLAQAMNKRKRPEDEGVTESPEPKRPFIGPVLPLHSMSSAPSRDPQATALQRKI</sequence>
<reference evidence="1" key="1">
    <citation type="submission" date="2021-02" db="EMBL/GenBank/DDBJ databases">
        <authorList>
            <consortium name="DOE Joint Genome Institute"/>
            <person name="Ahrendt S."/>
            <person name="Looney B.P."/>
            <person name="Miyauchi S."/>
            <person name="Morin E."/>
            <person name="Drula E."/>
            <person name="Courty P.E."/>
            <person name="Chicoki N."/>
            <person name="Fauchery L."/>
            <person name="Kohler A."/>
            <person name="Kuo A."/>
            <person name="Labutti K."/>
            <person name="Pangilinan J."/>
            <person name="Lipzen A."/>
            <person name="Riley R."/>
            <person name="Andreopoulos W."/>
            <person name="He G."/>
            <person name="Johnson J."/>
            <person name="Barry K.W."/>
            <person name="Grigoriev I.V."/>
            <person name="Nagy L."/>
            <person name="Hibbett D."/>
            <person name="Henrissat B."/>
            <person name="Matheny P.B."/>
            <person name="Labbe J."/>
            <person name="Martin F."/>
        </authorList>
    </citation>
    <scope>NUCLEOTIDE SEQUENCE</scope>
    <source>
        <strain evidence="1">EC-137</strain>
    </source>
</reference>
<comment type="caution">
    <text evidence="1">The sequence shown here is derived from an EMBL/GenBank/DDBJ whole genome shotgun (WGS) entry which is preliminary data.</text>
</comment>
<evidence type="ECO:0000313" key="2">
    <source>
        <dbReference type="Proteomes" id="UP000814128"/>
    </source>
</evidence>